<protein>
    <submittedName>
        <fullName evidence="3">Uncharacterized protein</fullName>
    </submittedName>
</protein>
<evidence type="ECO:0000313" key="3">
    <source>
        <dbReference type="EMBL" id="KUJ21105.1"/>
    </source>
</evidence>
<dbReference type="EMBL" id="KQ947408">
    <property type="protein sequence ID" value="KUJ21105.1"/>
    <property type="molecule type" value="Genomic_DNA"/>
</dbReference>
<feature type="compositionally biased region" description="Polar residues" evidence="1">
    <location>
        <begin position="171"/>
        <end position="186"/>
    </location>
</feature>
<feature type="compositionally biased region" description="Low complexity" evidence="1">
    <location>
        <begin position="119"/>
        <end position="138"/>
    </location>
</feature>
<gene>
    <name evidence="3" type="ORF">LY89DRAFT_715382</name>
</gene>
<sequence length="663" mass="73089">MDGPPPPPPPHGENPKSSGLPPGKYDIFIIPPHSSGSGFLYLPSLKPNVNSFAAGFASALLLVLVSHALAPAIMAWWNSIKGAGGAGMMMFVVAIGVGAWSVGRMSTDGGPGPGGGANPGSHGWQSPPSSGPSPNGHAGPPPNYGAGFTPGAGPMPGAGAPPPGAGAGAGQRSQWHQRSPPGSTNASGGNPGPDPSTPGGGTSRQSTWEKAREETKRKEEERRAREADAKRKAEIERKLREAREKDAREREAREKKRRDDEAAAAAAKRAEELRQEEIKRKEEEVKRQEEESREKRRQEEEALEKKRKDIEAMEQRLKEAREKETRERIVRESKLKYEAAKEKTRRELEEKRKKDEALREQMRKDTEARAAKRAEEESKPRGSTEDETYSYRPYDKPKKPVHKKSLSSLYSESSYAASQSTSRTTPPPSRREPYTNKDPSKIVIKAVYAYMPRAYKTPCSQLISGVGNITDGLILRCETEGLFIDDDVRGVGQREWDAKAWGLKLIEVWCPSFRHSSASTTTPSSSAASSPFASSNFSSTKQKQNAIRRLWGLDKEKPASAEETDVLVAEMLHLCSTNCRFRPLHQQENHKANRKVDFQQTGEMKSKKLHILRVTVRDPDGKRFVFIINESEAWKIAVGIQKLRKSSLIRSMGVSGMSTGDSR</sequence>
<evidence type="ECO:0000256" key="1">
    <source>
        <dbReference type="SAM" id="MobiDB-lite"/>
    </source>
</evidence>
<organism evidence="3 4">
    <name type="scientific">Mollisia scopiformis</name>
    <name type="common">Conifer needle endophyte fungus</name>
    <name type="synonym">Phialocephala scopiformis</name>
    <dbReference type="NCBI Taxonomy" id="149040"/>
    <lineage>
        <taxon>Eukaryota</taxon>
        <taxon>Fungi</taxon>
        <taxon>Dikarya</taxon>
        <taxon>Ascomycota</taxon>
        <taxon>Pezizomycotina</taxon>
        <taxon>Leotiomycetes</taxon>
        <taxon>Helotiales</taxon>
        <taxon>Mollisiaceae</taxon>
        <taxon>Mollisia</taxon>
    </lineage>
</organism>
<feature type="compositionally biased region" description="Gly residues" evidence="1">
    <location>
        <begin position="109"/>
        <end position="118"/>
    </location>
</feature>
<keyword evidence="4" id="KW-1185">Reference proteome</keyword>
<feature type="transmembrane region" description="Helical" evidence="2">
    <location>
        <begin position="52"/>
        <end position="77"/>
    </location>
</feature>
<feature type="transmembrane region" description="Helical" evidence="2">
    <location>
        <begin position="84"/>
        <end position="103"/>
    </location>
</feature>
<dbReference type="GeneID" id="28827926"/>
<proteinExistence type="predicted"/>
<dbReference type="PANTHER" id="PTHR48176:SF1">
    <property type="entry name" value="DDRGK DOMAIN-CONTAINING PROTEIN 1"/>
    <property type="match status" value="1"/>
</dbReference>
<feature type="compositionally biased region" description="Low complexity" evidence="1">
    <location>
        <begin position="406"/>
        <end position="424"/>
    </location>
</feature>
<dbReference type="PANTHER" id="PTHR48176">
    <property type="entry name" value="DDRGK DOMAIN-CONTAINING PROTEIN 1"/>
    <property type="match status" value="1"/>
</dbReference>
<dbReference type="STRING" id="149040.A0A194XLI4"/>
<feature type="region of interest" description="Disordered" evidence="1">
    <location>
        <begin position="106"/>
        <end position="438"/>
    </location>
</feature>
<feature type="non-terminal residue" evidence="3">
    <location>
        <position position="663"/>
    </location>
</feature>
<dbReference type="AlphaFoldDB" id="A0A194XLI4"/>
<keyword evidence="2" id="KW-1133">Transmembrane helix</keyword>
<evidence type="ECO:0000313" key="4">
    <source>
        <dbReference type="Proteomes" id="UP000070700"/>
    </source>
</evidence>
<keyword evidence="2" id="KW-0472">Membrane</keyword>
<feature type="compositionally biased region" description="Basic and acidic residues" evidence="1">
    <location>
        <begin position="207"/>
        <end position="261"/>
    </location>
</feature>
<feature type="compositionally biased region" description="Basic and acidic residues" evidence="1">
    <location>
        <begin position="268"/>
        <end position="384"/>
    </location>
</feature>
<evidence type="ECO:0000256" key="2">
    <source>
        <dbReference type="SAM" id="Phobius"/>
    </source>
</evidence>
<dbReference type="OrthoDB" id="5421842at2759"/>
<feature type="compositionally biased region" description="Basic and acidic residues" evidence="1">
    <location>
        <begin position="429"/>
        <end position="438"/>
    </location>
</feature>
<keyword evidence="2" id="KW-0812">Transmembrane</keyword>
<name>A0A194XLI4_MOLSC</name>
<dbReference type="GO" id="GO:0044389">
    <property type="term" value="F:ubiquitin-like protein ligase binding"/>
    <property type="evidence" value="ECO:0007669"/>
    <property type="project" value="TreeGrafter"/>
</dbReference>
<dbReference type="RefSeq" id="XP_018075460.1">
    <property type="nucleotide sequence ID" value="XM_018218200.1"/>
</dbReference>
<dbReference type="KEGG" id="psco:LY89DRAFT_715382"/>
<accession>A0A194XLI4</accession>
<dbReference type="Proteomes" id="UP000070700">
    <property type="component" value="Unassembled WGS sequence"/>
</dbReference>
<dbReference type="InterPro" id="IPR050899">
    <property type="entry name" value="DDRGK_domain-containing"/>
</dbReference>
<dbReference type="InParanoid" id="A0A194XLI4"/>
<reference evidence="3 4" key="1">
    <citation type="submission" date="2015-10" db="EMBL/GenBank/DDBJ databases">
        <title>Full genome of DAOMC 229536 Phialocephala scopiformis, a fungal endophyte of spruce producing the potent anti-insectan compound rugulosin.</title>
        <authorList>
            <consortium name="DOE Joint Genome Institute"/>
            <person name="Walker A.K."/>
            <person name="Frasz S.L."/>
            <person name="Seifert K.A."/>
            <person name="Miller J.D."/>
            <person name="Mondo S.J."/>
            <person name="Labutti K."/>
            <person name="Lipzen A."/>
            <person name="Dockter R."/>
            <person name="Kennedy M."/>
            <person name="Grigoriev I.V."/>
            <person name="Spatafora J.W."/>
        </authorList>
    </citation>
    <scope>NUCLEOTIDE SEQUENCE [LARGE SCALE GENOMIC DNA]</scope>
    <source>
        <strain evidence="3 4">CBS 120377</strain>
    </source>
</reference>